<reference evidence="3" key="1">
    <citation type="journal article" date="2019" name="Int. J. Syst. Evol. Microbiol.">
        <title>The Global Catalogue of Microorganisms (GCM) 10K type strain sequencing project: providing services to taxonomists for standard genome sequencing and annotation.</title>
        <authorList>
            <consortium name="The Broad Institute Genomics Platform"/>
            <consortium name="The Broad Institute Genome Sequencing Center for Infectious Disease"/>
            <person name="Wu L."/>
            <person name="Ma J."/>
        </authorList>
    </citation>
    <scope>NUCLEOTIDE SEQUENCE [LARGE SCALE GENOMIC DNA]</scope>
    <source>
        <strain evidence="3">CGMCC 4.7035</strain>
    </source>
</reference>
<evidence type="ECO:0000313" key="3">
    <source>
        <dbReference type="Proteomes" id="UP001595701"/>
    </source>
</evidence>
<feature type="region of interest" description="Disordered" evidence="1">
    <location>
        <begin position="32"/>
        <end position="58"/>
    </location>
</feature>
<organism evidence="2 3">
    <name type="scientific">Streptomyces yaanensis</name>
    <dbReference type="NCBI Taxonomy" id="1142239"/>
    <lineage>
        <taxon>Bacteria</taxon>
        <taxon>Bacillati</taxon>
        <taxon>Actinomycetota</taxon>
        <taxon>Actinomycetes</taxon>
        <taxon>Kitasatosporales</taxon>
        <taxon>Streptomycetaceae</taxon>
        <taxon>Streptomyces</taxon>
    </lineage>
</organism>
<sequence length="143" mass="15718">MPSRQVARALHMPEEAEGIDVEPVVGVTRAGLTGGRARRGGEMELEAATPDPWDDVTDVRDRSALGATPERVDEAVHNAPSTWACAPWYSSGRPATRQDRRPFAFQRLPANSRVNGRANQTRASPRLSHSRLPAISNDRLWAQ</sequence>
<feature type="region of interest" description="Disordered" evidence="1">
    <location>
        <begin position="89"/>
        <end position="143"/>
    </location>
</feature>
<gene>
    <name evidence="2" type="ORF">ACFOZ0_26715</name>
</gene>
<dbReference type="EMBL" id="JBHRWR010000021">
    <property type="protein sequence ID" value="MFC3576808.1"/>
    <property type="molecule type" value="Genomic_DNA"/>
</dbReference>
<accession>A0ABV7SJY2</accession>
<proteinExistence type="predicted"/>
<dbReference type="Proteomes" id="UP001595701">
    <property type="component" value="Unassembled WGS sequence"/>
</dbReference>
<name>A0ABV7SJY2_9ACTN</name>
<feature type="compositionally biased region" description="Polar residues" evidence="1">
    <location>
        <begin position="112"/>
        <end position="123"/>
    </location>
</feature>
<evidence type="ECO:0000256" key="1">
    <source>
        <dbReference type="SAM" id="MobiDB-lite"/>
    </source>
</evidence>
<protein>
    <submittedName>
        <fullName evidence="2">Uncharacterized protein</fullName>
    </submittedName>
</protein>
<evidence type="ECO:0000313" key="2">
    <source>
        <dbReference type="EMBL" id="MFC3576808.1"/>
    </source>
</evidence>
<keyword evidence="3" id="KW-1185">Reference proteome</keyword>
<comment type="caution">
    <text evidence="2">The sequence shown here is derived from an EMBL/GenBank/DDBJ whole genome shotgun (WGS) entry which is preliminary data.</text>
</comment>
<dbReference type="RefSeq" id="WP_310764165.1">
    <property type="nucleotide sequence ID" value="NZ_JBHRWR010000021.1"/>
</dbReference>